<comment type="caution">
    <text evidence="2">The sequence shown here is derived from an EMBL/GenBank/DDBJ whole genome shotgun (WGS) entry which is preliminary data.</text>
</comment>
<evidence type="ECO:0008006" key="4">
    <source>
        <dbReference type="Google" id="ProtNLM"/>
    </source>
</evidence>
<evidence type="ECO:0000313" key="3">
    <source>
        <dbReference type="Proteomes" id="UP001221757"/>
    </source>
</evidence>
<evidence type="ECO:0000256" key="1">
    <source>
        <dbReference type="SAM" id="MobiDB-lite"/>
    </source>
</evidence>
<name>A0AAD7BY82_MYCRO</name>
<protein>
    <recommendedName>
        <fullName evidence="4">HAT C-terminal dimerisation domain-containing protein</fullName>
    </recommendedName>
</protein>
<evidence type="ECO:0000313" key="2">
    <source>
        <dbReference type="EMBL" id="KAJ7633944.1"/>
    </source>
</evidence>
<dbReference type="InterPro" id="IPR012337">
    <property type="entry name" value="RNaseH-like_sf"/>
</dbReference>
<dbReference type="SUPFAM" id="SSF53098">
    <property type="entry name" value="Ribonuclease H-like"/>
    <property type="match status" value="1"/>
</dbReference>
<dbReference type="EMBL" id="JARKIE010000483">
    <property type="protein sequence ID" value="KAJ7633944.1"/>
    <property type="molecule type" value="Genomic_DNA"/>
</dbReference>
<feature type="region of interest" description="Disordered" evidence="1">
    <location>
        <begin position="48"/>
        <end position="69"/>
    </location>
</feature>
<feature type="compositionally biased region" description="Acidic residues" evidence="1">
    <location>
        <begin position="52"/>
        <end position="69"/>
    </location>
</feature>
<sequence>MSSSVSGERAFSSAGITISKRRDRLKAEIVEVLQVLKCMMRRDLPFRRSDLIDESDSGTTADEEDEEEG</sequence>
<reference evidence="2" key="1">
    <citation type="submission" date="2023-03" db="EMBL/GenBank/DDBJ databases">
        <title>Massive genome expansion in bonnet fungi (Mycena s.s.) driven by repeated elements and novel gene families across ecological guilds.</title>
        <authorList>
            <consortium name="Lawrence Berkeley National Laboratory"/>
            <person name="Harder C.B."/>
            <person name="Miyauchi S."/>
            <person name="Viragh M."/>
            <person name="Kuo A."/>
            <person name="Thoen E."/>
            <person name="Andreopoulos B."/>
            <person name="Lu D."/>
            <person name="Skrede I."/>
            <person name="Drula E."/>
            <person name="Henrissat B."/>
            <person name="Morin E."/>
            <person name="Kohler A."/>
            <person name="Barry K."/>
            <person name="LaButti K."/>
            <person name="Morin E."/>
            <person name="Salamov A."/>
            <person name="Lipzen A."/>
            <person name="Mereny Z."/>
            <person name="Hegedus B."/>
            <person name="Baldrian P."/>
            <person name="Stursova M."/>
            <person name="Weitz H."/>
            <person name="Taylor A."/>
            <person name="Grigoriev I.V."/>
            <person name="Nagy L.G."/>
            <person name="Martin F."/>
            <person name="Kauserud H."/>
        </authorList>
    </citation>
    <scope>NUCLEOTIDE SEQUENCE</scope>
    <source>
        <strain evidence="2">CBHHK067</strain>
    </source>
</reference>
<accession>A0AAD7BY82</accession>
<dbReference type="AlphaFoldDB" id="A0AAD7BY82"/>
<gene>
    <name evidence="2" type="ORF">B0H17DRAFT_1023700</name>
</gene>
<dbReference type="Proteomes" id="UP001221757">
    <property type="component" value="Unassembled WGS sequence"/>
</dbReference>
<keyword evidence="3" id="KW-1185">Reference proteome</keyword>
<proteinExistence type="predicted"/>
<organism evidence="2 3">
    <name type="scientific">Mycena rosella</name>
    <name type="common">Pink bonnet</name>
    <name type="synonym">Agaricus rosellus</name>
    <dbReference type="NCBI Taxonomy" id="1033263"/>
    <lineage>
        <taxon>Eukaryota</taxon>
        <taxon>Fungi</taxon>
        <taxon>Dikarya</taxon>
        <taxon>Basidiomycota</taxon>
        <taxon>Agaricomycotina</taxon>
        <taxon>Agaricomycetes</taxon>
        <taxon>Agaricomycetidae</taxon>
        <taxon>Agaricales</taxon>
        <taxon>Marasmiineae</taxon>
        <taxon>Mycenaceae</taxon>
        <taxon>Mycena</taxon>
    </lineage>
</organism>